<proteinExistence type="inferred from homology"/>
<feature type="compositionally biased region" description="Gly residues" evidence="13">
    <location>
        <begin position="40"/>
        <end position="50"/>
    </location>
</feature>
<accession>A0A1Y1HWN8</accession>
<keyword evidence="8" id="KW-0443">Lipid metabolism</keyword>
<keyword evidence="12 16" id="KW-0012">Acyltransferase</keyword>
<dbReference type="PANTHER" id="PTHR23063">
    <property type="entry name" value="PHOSPHOLIPID ACYLTRANSFERASE"/>
    <property type="match status" value="1"/>
</dbReference>
<evidence type="ECO:0000256" key="3">
    <source>
        <dbReference type="ARBA" id="ARBA00008655"/>
    </source>
</evidence>
<evidence type="ECO:0000256" key="1">
    <source>
        <dbReference type="ARBA" id="ARBA00004370"/>
    </source>
</evidence>
<gene>
    <name evidence="16" type="ORF">KFL_001160060</name>
</gene>
<evidence type="ECO:0000256" key="11">
    <source>
        <dbReference type="ARBA" id="ARBA00023264"/>
    </source>
</evidence>
<dbReference type="SUPFAM" id="SSF69593">
    <property type="entry name" value="Glycerol-3-phosphate (1)-acyltransferase"/>
    <property type="match status" value="1"/>
</dbReference>
<keyword evidence="7 14" id="KW-1133">Transmembrane helix</keyword>
<dbReference type="STRING" id="105231.A0A1Y1HWN8"/>
<evidence type="ECO:0000256" key="2">
    <source>
        <dbReference type="ARBA" id="ARBA00005189"/>
    </source>
</evidence>
<keyword evidence="10" id="KW-0594">Phospholipid biosynthesis</keyword>
<evidence type="ECO:0000259" key="15">
    <source>
        <dbReference type="SMART" id="SM00563"/>
    </source>
</evidence>
<feature type="transmembrane region" description="Helical" evidence="14">
    <location>
        <begin position="151"/>
        <end position="173"/>
    </location>
</feature>
<sequence>MSSSKVSSGPGRPLQEASKKPPKPVPSRRTSGEFDRTSQNGGGVPVGGGDRPNSNGVLHSESREGGASADLPASDQEITAVVQSVFAGEINREPPIPTRRRSGGFVDTAAQSVVCDAAGVPLGPEYCPFIEKKSPVTFYELFKMAILLPTVPIRVGLIIFVLLQCAVVVTLATWGAPSNEPFSPWRRKLIARWARPSISIVLFLLGFRIRVHGIENAWDGWERKAVMVANHVSYIDPLFAVAVFAPSGVAKTSSVRIPLIGQIAQGFQPLLIDRTRFTQNQTATGNKEGTAALIAARAADARYPPIFMFPEGTTSNGHCLLQFQRGAFVAGAPIIPVLLNYKYKYFNPAWTNCSIPLAIFRLLCQFANYLDVTILPLYTPSEDERRDPALYASNMRKHMAGALGVPMIEQSLGEYLKSLKHGVKMDWLMRRQLGPPWSLVLRA</sequence>
<keyword evidence="11" id="KW-1208">Phospholipid metabolism</keyword>
<evidence type="ECO:0000256" key="12">
    <source>
        <dbReference type="ARBA" id="ARBA00023315"/>
    </source>
</evidence>
<dbReference type="Proteomes" id="UP000054558">
    <property type="component" value="Unassembled WGS sequence"/>
</dbReference>
<dbReference type="CDD" id="cd07991">
    <property type="entry name" value="LPLAT_LPCAT1-like"/>
    <property type="match status" value="1"/>
</dbReference>
<keyword evidence="9 14" id="KW-0472">Membrane</keyword>
<keyword evidence="17" id="KW-1185">Reference proteome</keyword>
<keyword evidence="5 16" id="KW-0808">Transferase</keyword>
<evidence type="ECO:0000256" key="6">
    <source>
        <dbReference type="ARBA" id="ARBA00022692"/>
    </source>
</evidence>
<evidence type="ECO:0000256" key="7">
    <source>
        <dbReference type="ARBA" id="ARBA00022989"/>
    </source>
</evidence>
<evidence type="ECO:0000256" key="14">
    <source>
        <dbReference type="SAM" id="Phobius"/>
    </source>
</evidence>
<dbReference type="PANTHER" id="PTHR23063:SF59">
    <property type="entry name" value="ACYLTRANSFERASE"/>
    <property type="match status" value="1"/>
</dbReference>
<protein>
    <submittedName>
        <fullName evidence="16">Acyltransferase</fullName>
    </submittedName>
</protein>
<dbReference type="AlphaFoldDB" id="A0A1Y1HWN8"/>
<feature type="transmembrane region" description="Helical" evidence="14">
    <location>
        <begin position="193"/>
        <end position="211"/>
    </location>
</feature>
<evidence type="ECO:0000256" key="4">
    <source>
        <dbReference type="ARBA" id="ARBA00022516"/>
    </source>
</evidence>
<feature type="region of interest" description="Disordered" evidence="13">
    <location>
        <begin position="1"/>
        <end position="73"/>
    </location>
</feature>
<dbReference type="GO" id="GO:0008654">
    <property type="term" value="P:phospholipid biosynthetic process"/>
    <property type="evidence" value="ECO:0007669"/>
    <property type="project" value="UniProtKB-KW"/>
</dbReference>
<evidence type="ECO:0000256" key="9">
    <source>
        <dbReference type="ARBA" id="ARBA00023136"/>
    </source>
</evidence>
<feature type="domain" description="Phospholipid/glycerol acyltransferase" evidence="15">
    <location>
        <begin position="225"/>
        <end position="342"/>
    </location>
</feature>
<dbReference type="OrthoDB" id="272512at2759"/>
<keyword evidence="4" id="KW-0444">Lipid biosynthesis</keyword>
<evidence type="ECO:0000313" key="17">
    <source>
        <dbReference type="Proteomes" id="UP000054558"/>
    </source>
</evidence>
<dbReference type="Pfam" id="PF01553">
    <property type="entry name" value="Acyltransferase"/>
    <property type="match status" value="1"/>
</dbReference>
<evidence type="ECO:0000256" key="13">
    <source>
        <dbReference type="SAM" id="MobiDB-lite"/>
    </source>
</evidence>
<dbReference type="SMART" id="SM00563">
    <property type="entry name" value="PlsC"/>
    <property type="match status" value="1"/>
</dbReference>
<keyword evidence="6 14" id="KW-0812">Transmembrane</keyword>
<dbReference type="EMBL" id="DF237065">
    <property type="protein sequence ID" value="GAQ82573.1"/>
    <property type="molecule type" value="Genomic_DNA"/>
</dbReference>
<evidence type="ECO:0000313" key="16">
    <source>
        <dbReference type="EMBL" id="GAQ82573.1"/>
    </source>
</evidence>
<dbReference type="GO" id="GO:0016020">
    <property type="term" value="C:membrane"/>
    <property type="evidence" value="ECO:0007669"/>
    <property type="project" value="UniProtKB-SubCell"/>
</dbReference>
<dbReference type="GO" id="GO:0008374">
    <property type="term" value="F:O-acyltransferase activity"/>
    <property type="evidence" value="ECO:0007669"/>
    <property type="project" value="InterPro"/>
</dbReference>
<reference evidence="16 17" key="1">
    <citation type="journal article" date="2014" name="Nat. Commun.">
        <title>Klebsormidium flaccidum genome reveals primary factors for plant terrestrial adaptation.</title>
        <authorList>
            <person name="Hori K."/>
            <person name="Maruyama F."/>
            <person name="Fujisawa T."/>
            <person name="Togashi T."/>
            <person name="Yamamoto N."/>
            <person name="Seo M."/>
            <person name="Sato S."/>
            <person name="Yamada T."/>
            <person name="Mori H."/>
            <person name="Tajima N."/>
            <person name="Moriyama T."/>
            <person name="Ikeuchi M."/>
            <person name="Watanabe M."/>
            <person name="Wada H."/>
            <person name="Kobayashi K."/>
            <person name="Saito M."/>
            <person name="Masuda T."/>
            <person name="Sasaki-Sekimoto Y."/>
            <person name="Mashiguchi K."/>
            <person name="Awai K."/>
            <person name="Shimojima M."/>
            <person name="Masuda S."/>
            <person name="Iwai M."/>
            <person name="Nobusawa T."/>
            <person name="Narise T."/>
            <person name="Kondo S."/>
            <person name="Saito H."/>
            <person name="Sato R."/>
            <person name="Murakawa M."/>
            <person name="Ihara Y."/>
            <person name="Oshima-Yamada Y."/>
            <person name="Ohtaka K."/>
            <person name="Satoh M."/>
            <person name="Sonobe K."/>
            <person name="Ishii M."/>
            <person name="Ohtani R."/>
            <person name="Kanamori-Sato M."/>
            <person name="Honoki R."/>
            <person name="Miyazaki D."/>
            <person name="Mochizuki H."/>
            <person name="Umetsu J."/>
            <person name="Higashi K."/>
            <person name="Shibata D."/>
            <person name="Kamiya Y."/>
            <person name="Sato N."/>
            <person name="Nakamura Y."/>
            <person name="Tabata S."/>
            <person name="Ida S."/>
            <person name="Kurokawa K."/>
            <person name="Ohta H."/>
        </authorList>
    </citation>
    <scope>NUCLEOTIDE SEQUENCE [LARGE SCALE GENOMIC DNA]</scope>
    <source>
        <strain evidence="16 17">NIES-2285</strain>
    </source>
</reference>
<comment type="subcellular location">
    <subcellularLocation>
        <location evidence="1">Membrane</location>
    </subcellularLocation>
</comment>
<dbReference type="InterPro" id="IPR002123">
    <property type="entry name" value="Plipid/glycerol_acylTrfase"/>
</dbReference>
<comment type="pathway">
    <text evidence="2">Lipid metabolism.</text>
</comment>
<dbReference type="InterPro" id="IPR045252">
    <property type="entry name" value="LPCAT1-like"/>
</dbReference>
<evidence type="ECO:0000256" key="10">
    <source>
        <dbReference type="ARBA" id="ARBA00023209"/>
    </source>
</evidence>
<evidence type="ECO:0000256" key="5">
    <source>
        <dbReference type="ARBA" id="ARBA00022679"/>
    </source>
</evidence>
<evidence type="ECO:0000256" key="8">
    <source>
        <dbReference type="ARBA" id="ARBA00023098"/>
    </source>
</evidence>
<organism evidence="16 17">
    <name type="scientific">Klebsormidium nitens</name>
    <name type="common">Green alga</name>
    <name type="synonym">Ulothrix nitens</name>
    <dbReference type="NCBI Taxonomy" id="105231"/>
    <lineage>
        <taxon>Eukaryota</taxon>
        <taxon>Viridiplantae</taxon>
        <taxon>Streptophyta</taxon>
        <taxon>Klebsormidiophyceae</taxon>
        <taxon>Klebsormidiales</taxon>
        <taxon>Klebsormidiaceae</taxon>
        <taxon>Klebsormidium</taxon>
    </lineage>
</organism>
<dbReference type="OMA" id="DAPAIMW"/>
<comment type="similarity">
    <text evidence="3">Belongs to the 1-acyl-sn-glycerol-3-phosphate acyltransferase family.</text>
</comment>
<name>A0A1Y1HWN8_KLENI</name>